<dbReference type="GeneID" id="19119272"/>
<dbReference type="Gene3D" id="3.40.50.720">
    <property type="entry name" value="NAD(P)-binding Rossmann-like Domain"/>
    <property type="match status" value="1"/>
</dbReference>
<dbReference type="InterPro" id="IPR036291">
    <property type="entry name" value="NAD(P)-bd_dom_sf"/>
</dbReference>
<dbReference type="eggNOG" id="ENOG502SJ55">
    <property type="taxonomic scope" value="Eukaryota"/>
</dbReference>
<organism evidence="2 3">
    <name type="scientific">Bipolaris oryzae ATCC 44560</name>
    <dbReference type="NCBI Taxonomy" id="930090"/>
    <lineage>
        <taxon>Eukaryota</taxon>
        <taxon>Fungi</taxon>
        <taxon>Dikarya</taxon>
        <taxon>Ascomycota</taxon>
        <taxon>Pezizomycotina</taxon>
        <taxon>Dothideomycetes</taxon>
        <taxon>Pleosporomycetidae</taxon>
        <taxon>Pleosporales</taxon>
        <taxon>Pleosporineae</taxon>
        <taxon>Pleosporaceae</taxon>
        <taxon>Bipolaris</taxon>
    </lineage>
</organism>
<evidence type="ECO:0000313" key="3">
    <source>
        <dbReference type="Proteomes" id="UP000054032"/>
    </source>
</evidence>
<dbReference type="PANTHER" id="PTHR32487:SF29">
    <property type="entry name" value="NAD-DEPENDENT EPIMERASE_DEHYDRATASE DOMAIN-CONTAINING PROTEIN"/>
    <property type="match status" value="1"/>
</dbReference>
<sequence>MTQQVYSDEIYHGLPDLSASPNNLTAIITGTNGLSGSHMLRRLCQNPERWSNIYCLSLHPPYGKHPDHVQHTAVDLLQSPETLAAILIAANVQAEYVFYFSHVQPPPKPGMGLWSDAGEVTRLNSLIFQNLLGGLAGARIIPRRILLQAGAKYYGGHLGPMKVPQVETDPRVDLEPNFYYSQEDSLVEYCAGGSGERRTRWNIILPGPLVGAAPRSAMNVAFPLAVYASICRKLNQSLEYPSDVVSWQMPLAMSSAGLNAHMEEWAVLTPGAADQRINQCDNSTFTWEGFWPCLAEWYGISWKGPEEDVEWIEFEMPYRPRGYGPKGVLRWKFTFGSWSQQPHVQQAWRALTDEHGLIKRELSDLSKEFAFLDGCVSLYTALLPSMNKARKLGWHGFVDTSDAFFQVFRELSALKMVPPMPLLGQK</sequence>
<dbReference type="Proteomes" id="UP000054032">
    <property type="component" value="Unassembled WGS sequence"/>
</dbReference>
<dbReference type="HOGENOM" id="CLU_030125_1_1_1"/>
<evidence type="ECO:0000313" key="2">
    <source>
        <dbReference type="EMBL" id="EUC40526.1"/>
    </source>
</evidence>
<protein>
    <recommendedName>
        <fullName evidence="1">PRISE-like Rossmann-fold domain-containing protein</fullName>
    </recommendedName>
</protein>
<dbReference type="OrthoDB" id="1731983at2759"/>
<keyword evidence="3" id="KW-1185">Reference proteome</keyword>
<evidence type="ECO:0000259" key="1">
    <source>
        <dbReference type="Pfam" id="PF22917"/>
    </source>
</evidence>
<dbReference type="KEGG" id="bor:COCMIDRAFT_108582"/>
<accession>W6Z9Y9</accession>
<reference evidence="2 3" key="1">
    <citation type="journal article" date="2013" name="PLoS Genet.">
        <title>Comparative genome structure, secondary metabolite, and effector coding capacity across Cochliobolus pathogens.</title>
        <authorList>
            <person name="Condon B.J."/>
            <person name="Leng Y."/>
            <person name="Wu D."/>
            <person name="Bushley K.E."/>
            <person name="Ohm R.A."/>
            <person name="Otillar R."/>
            <person name="Martin J."/>
            <person name="Schackwitz W."/>
            <person name="Grimwood J."/>
            <person name="MohdZainudin N."/>
            <person name="Xue C."/>
            <person name="Wang R."/>
            <person name="Manning V.A."/>
            <person name="Dhillon B."/>
            <person name="Tu Z.J."/>
            <person name="Steffenson B.J."/>
            <person name="Salamov A."/>
            <person name="Sun H."/>
            <person name="Lowry S."/>
            <person name="LaButti K."/>
            <person name="Han J."/>
            <person name="Copeland A."/>
            <person name="Lindquist E."/>
            <person name="Barry K."/>
            <person name="Schmutz J."/>
            <person name="Baker S.E."/>
            <person name="Ciuffetti L.M."/>
            <person name="Grigoriev I.V."/>
            <person name="Zhong S."/>
            <person name="Turgeon B.G."/>
        </authorList>
    </citation>
    <scope>NUCLEOTIDE SEQUENCE [LARGE SCALE GENOMIC DNA]</scope>
    <source>
        <strain evidence="2 3">ATCC 44560</strain>
    </source>
</reference>
<gene>
    <name evidence="2" type="ORF">COCMIDRAFT_108582</name>
</gene>
<dbReference type="InterPro" id="IPR055222">
    <property type="entry name" value="PRISE-like_Rossmann-fold"/>
</dbReference>
<dbReference type="EMBL" id="KI964158">
    <property type="protein sequence ID" value="EUC40526.1"/>
    <property type="molecule type" value="Genomic_DNA"/>
</dbReference>
<proteinExistence type="predicted"/>
<dbReference type="RefSeq" id="XP_007692960.1">
    <property type="nucleotide sequence ID" value="XM_007694770.1"/>
</dbReference>
<dbReference type="SUPFAM" id="SSF51735">
    <property type="entry name" value="NAD(P)-binding Rossmann-fold domains"/>
    <property type="match status" value="1"/>
</dbReference>
<name>W6Z9Y9_COCMI</name>
<dbReference type="AlphaFoldDB" id="W6Z9Y9"/>
<dbReference type="CDD" id="cd08948">
    <property type="entry name" value="5beta-POR_like_SDR_a"/>
    <property type="match status" value="1"/>
</dbReference>
<feature type="domain" description="PRISE-like Rossmann-fold" evidence="1">
    <location>
        <begin position="144"/>
        <end position="305"/>
    </location>
</feature>
<dbReference type="Pfam" id="PF22917">
    <property type="entry name" value="PRISE"/>
    <property type="match status" value="1"/>
</dbReference>
<dbReference type="PANTHER" id="PTHR32487">
    <property type="entry name" value="3-OXO-DELTA(4,5)-STEROID 5-BETA-REDUCTASE"/>
    <property type="match status" value="1"/>
</dbReference>